<feature type="signal peptide" evidence="1">
    <location>
        <begin position="1"/>
        <end position="22"/>
    </location>
</feature>
<evidence type="ECO:0000256" key="1">
    <source>
        <dbReference type="SAM" id="SignalP"/>
    </source>
</evidence>
<feature type="chain" id="PRO_5012941048" evidence="1">
    <location>
        <begin position="23"/>
        <end position="208"/>
    </location>
</feature>
<proteinExistence type="predicted"/>
<name>A0A238YAL7_9FLAO</name>
<keyword evidence="3" id="KW-1185">Reference proteome</keyword>
<reference evidence="2 3" key="1">
    <citation type="submission" date="2017-06" db="EMBL/GenBank/DDBJ databases">
        <authorList>
            <person name="Kim H.J."/>
            <person name="Triplett B.A."/>
        </authorList>
    </citation>
    <scope>NUCLEOTIDE SEQUENCE [LARGE SCALE GENOMIC DNA]</scope>
    <source>
        <strain evidence="2 3">DSM 29150</strain>
    </source>
</reference>
<dbReference type="OrthoDB" id="1121030at2"/>
<dbReference type="InterPro" id="IPR045767">
    <property type="entry name" value="DUF6134"/>
</dbReference>
<evidence type="ECO:0000313" key="2">
    <source>
        <dbReference type="EMBL" id="SNR68070.1"/>
    </source>
</evidence>
<organism evidence="2 3">
    <name type="scientific">Lutibacter agarilyticus</name>
    <dbReference type="NCBI Taxonomy" id="1109740"/>
    <lineage>
        <taxon>Bacteria</taxon>
        <taxon>Pseudomonadati</taxon>
        <taxon>Bacteroidota</taxon>
        <taxon>Flavobacteriia</taxon>
        <taxon>Flavobacteriales</taxon>
        <taxon>Flavobacteriaceae</taxon>
        <taxon>Lutibacter</taxon>
    </lineage>
</organism>
<keyword evidence="1" id="KW-0732">Signal</keyword>
<dbReference type="Proteomes" id="UP000198384">
    <property type="component" value="Unassembled WGS sequence"/>
</dbReference>
<sequence>MKPFVFFLTCFLLLFSSFSILGQTKTEVFNIRALGMNVGTITVNQQIDGDRLVVEAISQVEVRIIFKFKVKYIQTSVYEKGELVTSLLQTYKKGEVNSNTRLTKRGIGYELNKDGEKSYINDKIYYSGSLLYFHEPISVKNLYFEINGKKTIVEPTKAHTYLITDPQNGKKNEYMYKNGVLKQAIIKHNMANVYLTLNEQLIKTASSN</sequence>
<accession>A0A238YAL7</accession>
<dbReference type="Pfam" id="PF19630">
    <property type="entry name" value="DUF6134"/>
    <property type="match status" value="1"/>
</dbReference>
<dbReference type="EMBL" id="FZNT01000008">
    <property type="protein sequence ID" value="SNR68070.1"/>
    <property type="molecule type" value="Genomic_DNA"/>
</dbReference>
<dbReference type="RefSeq" id="WP_089382375.1">
    <property type="nucleotide sequence ID" value="NZ_FZNT01000008.1"/>
</dbReference>
<gene>
    <name evidence="2" type="ORF">SAMN06265371_108176</name>
</gene>
<dbReference type="AlphaFoldDB" id="A0A238YAL7"/>
<evidence type="ECO:0000313" key="3">
    <source>
        <dbReference type="Proteomes" id="UP000198384"/>
    </source>
</evidence>
<protein>
    <submittedName>
        <fullName evidence="2">Uncharacterized protein</fullName>
    </submittedName>
</protein>